<comment type="caution">
    <text evidence="1">The sequence shown here is derived from an EMBL/GenBank/DDBJ whole genome shotgun (WGS) entry which is preliminary data.</text>
</comment>
<evidence type="ECO:0008006" key="2">
    <source>
        <dbReference type="Google" id="ProtNLM"/>
    </source>
</evidence>
<reference evidence="1" key="1">
    <citation type="submission" date="2021-03" db="EMBL/GenBank/DDBJ databases">
        <title>Molecular epidemiology and mechanisms of colistin and carbapenem resistance in Enterobacteriaceae from clinical isolates, the environment and porcine samples in Pretoria, South Africa.</title>
        <authorList>
            <person name="Bogoshi D."/>
            <person name="Mbelle N.M."/>
            <person name="Naidoo V."/>
            <person name="Osei Sekyere J."/>
        </authorList>
    </citation>
    <scope>NUCLEOTIDE SEQUENCE</scope>
    <source>
        <strain evidence="1">ESB009</strain>
    </source>
</reference>
<dbReference type="EMBL" id="JAGETT010000010">
    <property type="protein sequence ID" value="MBO1919829.1"/>
    <property type="molecule type" value="Genomic_DNA"/>
</dbReference>
<protein>
    <recommendedName>
        <fullName evidence="2">AMP-binding enzyme C-terminal domain-containing protein</fullName>
    </recommendedName>
</protein>
<proteinExistence type="predicted"/>
<gene>
    <name evidence="1" type="ORF">J4710_02755</name>
</gene>
<dbReference type="Gene3D" id="3.30.300.30">
    <property type="match status" value="1"/>
</dbReference>
<name>A0A939NC10_STAXY</name>
<accession>A0A939NC10</accession>
<evidence type="ECO:0000313" key="1">
    <source>
        <dbReference type="EMBL" id="MBO1919829.1"/>
    </source>
</evidence>
<dbReference type="AlphaFoldDB" id="A0A939NC10"/>
<organism evidence="1">
    <name type="scientific">Staphylococcus xylosus</name>
    <dbReference type="NCBI Taxonomy" id="1288"/>
    <lineage>
        <taxon>Bacteria</taxon>
        <taxon>Bacillati</taxon>
        <taxon>Bacillota</taxon>
        <taxon>Bacilli</taxon>
        <taxon>Bacillales</taxon>
        <taxon>Staphylococcaceae</taxon>
        <taxon>Staphylococcus</taxon>
    </lineage>
</organism>
<dbReference type="SUPFAM" id="SSF56801">
    <property type="entry name" value="Acetyl-CoA synthetase-like"/>
    <property type="match status" value="1"/>
</dbReference>
<sequence>MYLYCFDQSVDFETLKAELSQQLPEYMVPSYMMQVDELPVSSSGKFNKKHCQK</sequence>
<dbReference type="InterPro" id="IPR045851">
    <property type="entry name" value="AMP-bd_C_sf"/>
</dbReference>